<proteinExistence type="predicted"/>
<gene>
    <name evidence="1" type="ORF">LACBIDRAFT_331602</name>
</gene>
<dbReference type="EMBL" id="DS547125">
    <property type="protein sequence ID" value="EDR03296.1"/>
    <property type="molecule type" value="Genomic_DNA"/>
</dbReference>
<organism evidence="2">
    <name type="scientific">Laccaria bicolor (strain S238N-H82 / ATCC MYA-4686)</name>
    <name type="common">Bicoloured deceiver</name>
    <name type="synonym">Laccaria laccata var. bicolor</name>
    <dbReference type="NCBI Taxonomy" id="486041"/>
    <lineage>
        <taxon>Eukaryota</taxon>
        <taxon>Fungi</taxon>
        <taxon>Dikarya</taxon>
        <taxon>Basidiomycota</taxon>
        <taxon>Agaricomycotina</taxon>
        <taxon>Agaricomycetes</taxon>
        <taxon>Agaricomycetidae</taxon>
        <taxon>Agaricales</taxon>
        <taxon>Agaricineae</taxon>
        <taxon>Hydnangiaceae</taxon>
        <taxon>Laccaria</taxon>
    </lineage>
</organism>
<dbReference type="AlphaFoldDB" id="B0DPZ3"/>
<dbReference type="KEGG" id="lbc:LACBIDRAFT_331602"/>
<sequence>MDNATPWMDVDYPEPPQQEYPMLVHLRCLPLTMPLCLAISKNYACVKDSMAQLIVYLASLRQSPLERKWKDATVYGVASDGFTFGFVKISHDGTVKRSQGMTLCAVN</sequence>
<dbReference type="OrthoDB" id="3265684at2759"/>
<dbReference type="STRING" id="486041.B0DPZ3"/>
<dbReference type="RefSeq" id="XP_001886092.1">
    <property type="nucleotide sequence ID" value="XM_001886057.1"/>
</dbReference>
<name>B0DPZ3_LACBS</name>
<dbReference type="HOGENOM" id="CLU_2210496_0_0_1"/>
<protein>
    <submittedName>
        <fullName evidence="1">Predicted protein</fullName>
    </submittedName>
</protein>
<accession>B0DPZ3</accession>
<dbReference type="Proteomes" id="UP000001194">
    <property type="component" value="Unassembled WGS sequence"/>
</dbReference>
<reference evidence="1 2" key="1">
    <citation type="journal article" date="2008" name="Nature">
        <title>The genome of Laccaria bicolor provides insights into mycorrhizal symbiosis.</title>
        <authorList>
            <person name="Martin F."/>
            <person name="Aerts A."/>
            <person name="Ahren D."/>
            <person name="Brun A."/>
            <person name="Danchin E.G.J."/>
            <person name="Duchaussoy F."/>
            <person name="Gibon J."/>
            <person name="Kohler A."/>
            <person name="Lindquist E."/>
            <person name="Pereda V."/>
            <person name="Salamov A."/>
            <person name="Shapiro H.J."/>
            <person name="Wuyts J."/>
            <person name="Blaudez D."/>
            <person name="Buee M."/>
            <person name="Brokstein P."/>
            <person name="Canbaeck B."/>
            <person name="Cohen D."/>
            <person name="Courty P.E."/>
            <person name="Coutinho P.M."/>
            <person name="Delaruelle C."/>
            <person name="Detter J.C."/>
            <person name="Deveau A."/>
            <person name="DiFazio S."/>
            <person name="Duplessis S."/>
            <person name="Fraissinet-Tachet L."/>
            <person name="Lucic E."/>
            <person name="Frey-Klett P."/>
            <person name="Fourrey C."/>
            <person name="Feussner I."/>
            <person name="Gay G."/>
            <person name="Grimwood J."/>
            <person name="Hoegger P.J."/>
            <person name="Jain P."/>
            <person name="Kilaru S."/>
            <person name="Labbe J."/>
            <person name="Lin Y.C."/>
            <person name="Legue V."/>
            <person name="Le Tacon F."/>
            <person name="Marmeisse R."/>
            <person name="Melayah D."/>
            <person name="Montanini B."/>
            <person name="Muratet M."/>
            <person name="Nehls U."/>
            <person name="Niculita-Hirzel H."/>
            <person name="Oudot-Le Secq M.P."/>
            <person name="Peter M."/>
            <person name="Quesneville H."/>
            <person name="Rajashekar B."/>
            <person name="Reich M."/>
            <person name="Rouhier N."/>
            <person name="Schmutz J."/>
            <person name="Yin T."/>
            <person name="Chalot M."/>
            <person name="Henrissat B."/>
            <person name="Kuees U."/>
            <person name="Lucas S."/>
            <person name="Van de Peer Y."/>
            <person name="Podila G.K."/>
            <person name="Polle A."/>
            <person name="Pukkila P.J."/>
            <person name="Richardson P.M."/>
            <person name="Rouze P."/>
            <person name="Sanders I.R."/>
            <person name="Stajich J.E."/>
            <person name="Tunlid A."/>
            <person name="Tuskan G."/>
            <person name="Grigoriev I.V."/>
        </authorList>
    </citation>
    <scope>NUCLEOTIDE SEQUENCE [LARGE SCALE GENOMIC DNA]</scope>
    <source>
        <strain evidence="2">S238N-H82 / ATCC MYA-4686</strain>
    </source>
</reference>
<keyword evidence="2" id="KW-1185">Reference proteome</keyword>
<dbReference type="InParanoid" id="B0DPZ3"/>
<evidence type="ECO:0000313" key="2">
    <source>
        <dbReference type="Proteomes" id="UP000001194"/>
    </source>
</evidence>
<evidence type="ECO:0000313" key="1">
    <source>
        <dbReference type="EMBL" id="EDR03296.1"/>
    </source>
</evidence>
<dbReference type="GeneID" id="6081631"/>